<protein>
    <submittedName>
        <fullName evidence="2">Uncharacterized protein</fullName>
    </submittedName>
</protein>
<dbReference type="Proteomes" id="UP000033393">
    <property type="component" value="Unassembled WGS sequence"/>
</dbReference>
<accession>A0A0F0GBA1</accession>
<dbReference type="PATRIC" id="fig|68170.10.peg.2512"/>
<evidence type="ECO:0000313" key="3">
    <source>
        <dbReference type="Proteomes" id="UP000033393"/>
    </source>
</evidence>
<dbReference type="RefSeq" id="WP_045318075.1">
    <property type="nucleotide sequence ID" value="NZ_JYJG01000516.1"/>
</dbReference>
<gene>
    <name evidence="2" type="ORF">UK23_45485</name>
</gene>
<name>A0A0F0GBA1_LENAE</name>
<evidence type="ECO:0000256" key="1">
    <source>
        <dbReference type="SAM" id="SignalP"/>
    </source>
</evidence>
<feature type="signal peptide" evidence="1">
    <location>
        <begin position="1"/>
        <end position="23"/>
    </location>
</feature>
<organism evidence="2 3">
    <name type="scientific">Lentzea aerocolonigenes</name>
    <name type="common">Lechevalieria aerocolonigenes</name>
    <name type="synonym">Saccharothrix aerocolonigenes</name>
    <dbReference type="NCBI Taxonomy" id="68170"/>
    <lineage>
        <taxon>Bacteria</taxon>
        <taxon>Bacillati</taxon>
        <taxon>Actinomycetota</taxon>
        <taxon>Actinomycetes</taxon>
        <taxon>Pseudonocardiales</taxon>
        <taxon>Pseudonocardiaceae</taxon>
        <taxon>Lentzea</taxon>
    </lineage>
</organism>
<dbReference type="OrthoDB" id="3635400at2"/>
<sequence>MRKRTAVIAGVAVLAIGGGVAYAAWSSTGSGTGTVSSTTSANSAITPVSGSGLYPGVTVDVVVSIDNPNDYAVKVNSIADSSSNVNGGCAAGTVTTTSTGTDFAPVIAAHGSQQYTLKAKMNADAADACKSITFTVPLSAQLVSAAS</sequence>
<dbReference type="EMBL" id="JYJG01000516">
    <property type="protein sequence ID" value="KJK33593.1"/>
    <property type="molecule type" value="Genomic_DNA"/>
</dbReference>
<feature type="chain" id="PRO_5002441075" evidence="1">
    <location>
        <begin position="24"/>
        <end position="147"/>
    </location>
</feature>
<proteinExistence type="predicted"/>
<comment type="caution">
    <text evidence="2">The sequence shown here is derived from an EMBL/GenBank/DDBJ whole genome shotgun (WGS) entry which is preliminary data.</text>
</comment>
<keyword evidence="1" id="KW-0732">Signal</keyword>
<evidence type="ECO:0000313" key="2">
    <source>
        <dbReference type="EMBL" id="KJK33593.1"/>
    </source>
</evidence>
<dbReference type="AlphaFoldDB" id="A0A0F0GBA1"/>
<reference evidence="2 3" key="1">
    <citation type="submission" date="2015-02" db="EMBL/GenBank/DDBJ databases">
        <authorList>
            <person name="Ju K.-S."/>
            <person name="Doroghazi J.R."/>
            <person name="Metcalf W."/>
        </authorList>
    </citation>
    <scope>NUCLEOTIDE SEQUENCE [LARGE SCALE GENOMIC DNA]</scope>
    <source>
        <strain evidence="2 3">NRRL B-16140</strain>
    </source>
</reference>
<keyword evidence="3" id="KW-1185">Reference proteome</keyword>